<keyword evidence="4 9" id="KW-0812">Transmembrane</keyword>
<keyword evidence="7" id="KW-0675">Receptor</keyword>
<evidence type="ECO:0008006" key="14">
    <source>
        <dbReference type="Google" id="ProtNLM"/>
    </source>
</evidence>
<dbReference type="InterPro" id="IPR056198">
    <property type="entry name" value="LBD_receptor"/>
</dbReference>
<dbReference type="AlphaFoldDB" id="A0A2J7QBD8"/>
<dbReference type="GO" id="GO:0015276">
    <property type="term" value="F:ligand-gated monoatomic ion channel activity"/>
    <property type="evidence" value="ECO:0007669"/>
    <property type="project" value="InterPro"/>
</dbReference>
<evidence type="ECO:0000256" key="1">
    <source>
        <dbReference type="ARBA" id="ARBA00004651"/>
    </source>
</evidence>
<evidence type="ECO:0000256" key="6">
    <source>
        <dbReference type="ARBA" id="ARBA00023136"/>
    </source>
</evidence>
<evidence type="ECO:0000256" key="8">
    <source>
        <dbReference type="ARBA" id="ARBA00023180"/>
    </source>
</evidence>
<dbReference type="STRING" id="105785.A0A2J7QBD8"/>
<keyword evidence="5 9" id="KW-1133">Transmembrane helix</keyword>
<evidence type="ECO:0000256" key="2">
    <source>
        <dbReference type="ARBA" id="ARBA00008685"/>
    </source>
</evidence>
<evidence type="ECO:0000256" key="3">
    <source>
        <dbReference type="ARBA" id="ARBA00022475"/>
    </source>
</evidence>
<evidence type="ECO:0000313" key="13">
    <source>
        <dbReference type="Proteomes" id="UP000235965"/>
    </source>
</evidence>
<feature type="transmembrane region" description="Helical" evidence="9">
    <location>
        <begin position="347"/>
        <end position="370"/>
    </location>
</feature>
<feature type="transmembrane region" description="Helical" evidence="9">
    <location>
        <begin position="282"/>
        <end position="306"/>
    </location>
</feature>
<dbReference type="GO" id="GO:0005886">
    <property type="term" value="C:plasma membrane"/>
    <property type="evidence" value="ECO:0007669"/>
    <property type="project" value="UniProtKB-SubCell"/>
</dbReference>
<dbReference type="GO" id="GO:0050906">
    <property type="term" value="P:detection of stimulus involved in sensory perception"/>
    <property type="evidence" value="ECO:0007669"/>
    <property type="project" value="UniProtKB-ARBA"/>
</dbReference>
<evidence type="ECO:0000313" key="12">
    <source>
        <dbReference type="EMBL" id="PNF25900.1"/>
    </source>
</evidence>
<proteinExistence type="inferred from homology"/>
<comment type="caution">
    <text evidence="12">The sequence shown here is derived from an EMBL/GenBank/DDBJ whole genome shotgun (WGS) entry which is preliminary data.</text>
</comment>
<evidence type="ECO:0000256" key="9">
    <source>
        <dbReference type="SAM" id="Phobius"/>
    </source>
</evidence>
<dbReference type="FunCoup" id="A0A2J7QBD8">
    <property type="interactions" value="87"/>
</dbReference>
<dbReference type="SUPFAM" id="SSF53850">
    <property type="entry name" value="Periplasmic binding protein-like II"/>
    <property type="match status" value="1"/>
</dbReference>
<comment type="subcellular location">
    <subcellularLocation>
        <location evidence="1">Cell membrane</location>
        <topology evidence="1">Multi-pass membrane protein</topology>
    </subcellularLocation>
</comment>
<reference evidence="12 13" key="1">
    <citation type="submission" date="2017-12" db="EMBL/GenBank/DDBJ databases">
        <title>Hemimetabolous genomes reveal molecular basis of termite eusociality.</title>
        <authorList>
            <person name="Harrison M.C."/>
            <person name="Jongepier E."/>
            <person name="Robertson H.M."/>
            <person name="Arning N."/>
            <person name="Bitard-Feildel T."/>
            <person name="Chao H."/>
            <person name="Childers C.P."/>
            <person name="Dinh H."/>
            <person name="Doddapaneni H."/>
            <person name="Dugan S."/>
            <person name="Gowin J."/>
            <person name="Greiner C."/>
            <person name="Han Y."/>
            <person name="Hu H."/>
            <person name="Hughes D.S.T."/>
            <person name="Huylmans A.-K."/>
            <person name="Kemena C."/>
            <person name="Kremer L.P.M."/>
            <person name="Lee S.L."/>
            <person name="Lopez-Ezquerra A."/>
            <person name="Mallet L."/>
            <person name="Monroy-Kuhn J.M."/>
            <person name="Moser A."/>
            <person name="Murali S.C."/>
            <person name="Muzny D.M."/>
            <person name="Otani S."/>
            <person name="Piulachs M.-D."/>
            <person name="Poelchau M."/>
            <person name="Qu J."/>
            <person name="Schaub F."/>
            <person name="Wada-Katsumata A."/>
            <person name="Worley K.C."/>
            <person name="Xie Q."/>
            <person name="Ylla G."/>
            <person name="Poulsen M."/>
            <person name="Gibbs R.A."/>
            <person name="Schal C."/>
            <person name="Richards S."/>
            <person name="Belles X."/>
            <person name="Korb J."/>
            <person name="Bornberg-Bauer E."/>
        </authorList>
    </citation>
    <scope>NUCLEOTIDE SEQUENCE [LARGE SCALE GENOMIC DNA]</scope>
    <source>
        <tissue evidence="12">Whole body</tissue>
    </source>
</reference>
<organism evidence="12 13">
    <name type="scientific">Cryptotermes secundus</name>
    <dbReference type="NCBI Taxonomy" id="105785"/>
    <lineage>
        <taxon>Eukaryota</taxon>
        <taxon>Metazoa</taxon>
        <taxon>Ecdysozoa</taxon>
        <taxon>Arthropoda</taxon>
        <taxon>Hexapoda</taxon>
        <taxon>Insecta</taxon>
        <taxon>Pterygota</taxon>
        <taxon>Neoptera</taxon>
        <taxon>Polyneoptera</taxon>
        <taxon>Dictyoptera</taxon>
        <taxon>Blattodea</taxon>
        <taxon>Blattoidea</taxon>
        <taxon>Termitoidae</taxon>
        <taxon>Kalotermitidae</taxon>
        <taxon>Cryptotermitinae</taxon>
        <taxon>Cryptotermes</taxon>
    </lineage>
</organism>
<dbReference type="InterPro" id="IPR052192">
    <property type="entry name" value="Insect_Ionotropic_Sensory_Rcpt"/>
</dbReference>
<keyword evidence="8" id="KW-0325">Glycoprotein</keyword>
<dbReference type="Pfam" id="PF00060">
    <property type="entry name" value="Lig_chan"/>
    <property type="match status" value="1"/>
</dbReference>
<dbReference type="PANTHER" id="PTHR42643">
    <property type="entry name" value="IONOTROPIC RECEPTOR 20A-RELATED"/>
    <property type="match status" value="1"/>
</dbReference>
<keyword evidence="3" id="KW-1003">Cell membrane</keyword>
<dbReference type="InParanoid" id="A0A2J7QBD8"/>
<dbReference type="EMBL" id="NEVH01016300">
    <property type="protein sequence ID" value="PNF25900.1"/>
    <property type="molecule type" value="Genomic_DNA"/>
</dbReference>
<dbReference type="InterPro" id="IPR001320">
    <property type="entry name" value="Iontro_rcpt_C"/>
</dbReference>
<sequence length="560" mass="65014">MFENFPLDRSIFVSNSRTDSDLADTLLKAIHDLAMWPLQASKPSNATDKNAEKISSYIFVTRTIEDLVVEVEEMSGEASWDSRGRFLIVVADNMASAEQVALSVVQELWDTARIPYVMVLVQQDTLLNVYSWFPYTSHEQCDDVESVVLMNQWVMEGEGRFVRDVKLFPYKLPNNFHGCTLKVSTGFKDKDEDLMVRDFCKALNVTMEYVTDFPDNMSLYERVVASMQDLLLGKSDLSYGAIPLVEELATYADPSFPYYVLKYSWFVPCPKPFSRLQRISHIFSISVWVAIIIVLFVVAVTCWLLAKQTNDSHSYTTFSNALYNTWAVTVGVSVTEMPRSSRLKLTLLVLVWYCFAMSTVFQTFFTSFLVDPGFQEQLTTLEEILDSGIKFGYRRDFVKFYEESHDWRYKELVVRREECSPEDVCFRRIRETGDFATLAEEWYVQNFTNTINDHSSFCILNNNDYFFVFLSVYAQKGSFLLEFFNRIVTFATESGMVVKADRDRRIQKRNTPDEADRFGEYFVFTLNHLQIAFYILILGHSISFLLFVCEILYHSKLRKF</sequence>
<feature type="domain" description="Putative ionotropic receptor ligand binding" evidence="11">
    <location>
        <begin position="75"/>
        <end position="173"/>
    </location>
</feature>
<keyword evidence="6 9" id="KW-0472">Membrane</keyword>
<protein>
    <recommendedName>
        <fullName evidence="14">Ionotropic glutamate receptor C-terminal domain-containing protein</fullName>
    </recommendedName>
</protein>
<comment type="similarity">
    <text evidence="2">Belongs to the glutamate-gated ion channel (TC 1.A.10.1) family.</text>
</comment>
<feature type="domain" description="Ionotropic glutamate receptor C-terminal" evidence="10">
    <location>
        <begin position="284"/>
        <end position="539"/>
    </location>
</feature>
<accession>A0A2J7QBD8</accession>
<evidence type="ECO:0000256" key="5">
    <source>
        <dbReference type="ARBA" id="ARBA00022989"/>
    </source>
</evidence>
<evidence type="ECO:0000256" key="7">
    <source>
        <dbReference type="ARBA" id="ARBA00023170"/>
    </source>
</evidence>
<dbReference type="Pfam" id="PF24061">
    <property type="entry name" value="LBD_receptor"/>
    <property type="match status" value="1"/>
</dbReference>
<keyword evidence="13" id="KW-1185">Reference proteome</keyword>
<feature type="transmembrane region" description="Helical" evidence="9">
    <location>
        <begin position="531"/>
        <end position="553"/>
    </location>
</feature>
<dbReference type="OrthoDB" id="6506757at2759"/>
<evidence type="ECO:0000259" key="11">
    <source>
        <dbReference type="Pfam" id="PF24061"/>
    </source>
</evidence>
<dbReference type="PANTHER" id="PTHR42643:SF30">
    <property type="entry name" value="IONOTROPIC RECEPTOR 40A-RELATED"/>
    <property type="match status" value="1"/>
</dbReference>
<dbReference type="Proteomes" id="UP000235965">
    <property type="component" value="Unassembled WGS sequence"/>
</dbReference>
<dbReference type="Gene3D" id="1.10.287.70">
    <property type="match status" value="1"/>
</dbReference>
<gene>
    <name evidence="12" type="ORF">B7P43_G10647</name>
</gene>
<evidence type="ECO:0000259" key="10">
    <source>
        <dbReference type="Pfam" id="PF00060"/>
    </source>
</evidence>
<name>A0A2J7QBD8_9NEOP</name>
<evidence type="ECO:0000256" key="4">
    <source>
        <dbReference type="ARBA" id="ARBA00022692"/>
    </source>
</evidence>